<keyword evidence="3" id="KW-0812">Transmembrane</keyword>
<feature type="compositionally biased region" description="Basic and acidic residues" evidence="2">
    <location>
        <begin position="395"/>
        <end position="411"/>
    </location>
</feature>
<feature type="compositionally biased region" description="Basic and acidic residues" evidence="2">
    <location>
        <begin position="794"/>
        <end position="810"/>
    </location>
</feature>
<feature type="compositionally biased region" description="Basic and acidic residues" evidence="2">
    <location>
        <begin position="535"/>
        <end position="550"/>
    </location>
</feature>
<feature type="compositionally biased region" description="Basic and acidic residues" evidence="2">
    <location>
        <begin position="592"/>
        <end position="607"/>
    </location>
</feature>
<accession>A0AA85A5E4</accession>
<feature type="compositionally biased region" description="Low complexity" evidence="2">
    <location>
        <begin position="553"/>
        <end position="565"/>
    </location>
</feature>
<feature type="compositionally biased region" description="Basic and acidic residues" evidence="2">
    <location>
        <begin position="680"/>
        <end position="696"/>
    </location>
</feature>
<feature type="coiled-coil region" evidence="1">
    <location>
        <begin position="1315"/>
        <end position="1349"/>
    </location>
</feature>
<feature type="transmembrane region" description="Helical" evidence="3">
    <location>
        <begin position="12"/>
        <end position="36"/>
    </location>
</feature>
<feature type="compositionally biased region" description="Basic and acidic residues" evidence="2">
    <location>
        <begin position="763"/>
        <end position="778"/>
    </location>
</feature>
<feature type="compositionally biased region" description="Basic and acidic residues" evidence="2">
    <location>
        <begin position="421"/>
        <end position="436"/>
    </location>
</feature>
<feature type="compositionally biased region" description="Low complexity" evidence="2">
    <location>
        <begin position="781"/>
        <end position="793"/>
    </location>
</feature>
<keyword evidence="3" id="KW-1133">Transmembrane helix</keyword>
<feature type="compositionally biased region" description="Low complexity" evidence="2">
    <location>
        <begin position="667"/>
        <end position="679"/>
    </location>
</feature>
<feature type="compositionally biased region" description="Basic and acidic residues" evidence="2">
    <location>
        <begin position="307"/>
        <end position="322"/>
    </location>
</feature>
<feature type="compositionally biased region" description="Basic and acidic residues" evidence="2">
    <location>
        <begin position="623"/>
        <end position="639"/>
    </location>
</feature>
<reference evidence="5" key="1">
    <citation type="submission" date="2023-11" db="UniProtKB">
        <authorList>
            <consortium name="WormBaseParasite"/>
        </authorList>
    </citation>
    <scope>IDENTIFICATION</scope>
</reference>
<feature type="compositionally biased region" description="Basic and acidic residues" evidence="2">
    <location>
        <begin position="364"/>
        <end position="379"/>
    </location>
</feature>
<feature type="coiled-coil region" evidence="1">
    <location>
        <begin position="1389"/>
        <end position="1469"/>
    </location>
</feature>
<dbReference type="WBParaSite" id="SMRG1_64870.1">
    <property type="protein sequence ID" value="SMRG1_64870.1"/>
    <property type="gene ID" value="SMRG1_64870"/>
</dbReference>
<feature type="compositionally biased region" description="Basic and acidic residues" evidence="2">
    <location>
        <begin position="452"/>
        <end position="468"/>
    </location>
</feature>
<feature type="compositionally biased region" description="Low complexity" evidence="2">
    <location>
        <begin position="382"/>
        <end position="394"/>
    </location>
</feature>
<feature type="compositionally biased region" description="Polar residues" evidence="2">
    <location>
        <begin position="1592"/>
        <end position="1610"/>
    </location>
</feature>
<feature type="compositionally biased region" description="Polar residues" evidence="2">
    <location>
        <begin position="177"/>
        <end position="190"/>
    </location>
</feature>
<name>A0AA85A5E4_9TREM</name>
<feature type="compositionally biased region" description="Basic and acidic residues" evidence="2">
    <location>
        <begin position="706"/>
        <end position="721"/>
    </location>
</feature>
<feature type="compositionally biased region" description="Low complexity" evidence="2">
    <location>
        <begin position="496"/>
        <end position="508"/>
    </location>
</feature>
<feature type="compositionally biased region" description="Basic and acidic residues" evidence="2">
    <location>
        <begin position="566"/>
        <end position="582"/>
    </location>
</feature>
<feature type="transmembrane region" description="Helical" evidence="3">
    <location>
        <begin position="939"/>
        <end position="961"/>
    </location>
</feature>
<protein>
    <recommendedName>
        <fullName evidence="6">Melanoma inhibitory activity protein 3</fullName>
    </recommendedName>
</protein>
<feature type="compositionally biased region" description="Basic and acidic residues" evidence="2">
    <location>
        <begin position="737"/>
        <end position="753"/>
    </location>
</feature>
<feature type="compositionally biased region" description="Basic and acidic residues" evidence="2">
    <location>
        <begin position="281"/>
        <end position="297"/>
    </location>
</feature>
<feature type="compositionally biased region" description="Low complexity" evidence="2">
    <location>
        <begin position="724"/>
        <end position="736"/>
    </location>
</feature>
<feature type="region of interest" description="Disordered" evidence="2">
    <location>
        <begin position="1590"/>
        <end position="1610"/>
    </location>
</feature>
<feature type="compositionally biased region" description="Basic and acidic residues" evidence="2">
    <location>
        <begin position="338"/>
        <end position="354"/>
    </location>
</feature>
<evidence type="ECO:0000256" key="3">
    <source>
        <dbReference type="SAM" id="Phobius"/>
    </source>
</evidence>
<feature type="compositionally biased region" description="Basic and acidic residues" evidence="2">
    <location>
        <begin position="509"/>
        <end position="525"/>
    </location>
</feature>
<feature type="compositionally biased region" description="Low complexity" evidence="2">
    <location>
        <begin position="325"/>
        <end position="337"/>
    </location>
</feature>
<feature type="compositionally biased region" description="Basic and acidic residues" evidence="2">
    <location>
        <begin position="478"/>
        <end position="493"/>
    </location>
</feature>
<feature type="transmembrane region" description="Helical" evidence="3">
    <location>
        <begin position="981"/>
        <end position="1000"/>
    </location>
</feature>
<proteinExistence type="predicted"/>
<dbReference type="Proteomes" id="UP000050790">
    <property type="component" value="Unassembled WGS sequence"/>
</dbReference>
<keyword evidence="3" id="KW-0472">Membrane</keyword>
<feature type="compositionally biased region" description="Basic and acidic residues" evidence="2">
    <location>
        <begin position="649"/>
        <end position="664"/>
    </location>
</feature>
<feature type="compositionally biased region" description="Polar residues" evidence="2">
    <location>
        <begin position="270"/>
        <end position="280"/>
    </location>
</feature>
<evidence type="ECO:0000256" key="1">
    <source>
        <dbReference type="SAM" id="Coils"/>
    </source>
</evidence>
<feature type="region of interest" description="Disordered" evidence="2">
    <location>
        <begin position="168"/>
        <end position="824"/>
    </location>
</feature>
<feature type="coiled-coil region" evidence="1">
    <location>
        <begin position="1085"/>
        <end position="1194"/>
    </location>
</feature>
<evidence type="ECO:0000256" key="2">
    <source>
        <dbReference type="SAM" id="MobiDB-lite"/>
    </source>
</evidence>
<evidence type="ECO:0000313" key="4">
    <source>
        <dbReference type="Proteomes" id="UP000050790"/>
    </source>
</evidence>
<feature type="compositionally biased region" description="Low complexity" evidence="2">
    <location>
        <begin position="610"/>
        <end position="622"/>
    </location>
</feature>
<organism evidence="4 5">
    <name type="scientific">Schistosoma margrebowiei</name>
    <dbReference type="NCBI Taxonomy" id="48269"/>
    <lineage>
        <taxon>Eukaryota</taxon>
        <taxon>Metazoa</taxon>
        <taxon>Spiralia</taxon>
        <taxon>Lophotrochozoa</taxon>
        <taxon>Platyhelminthes</taxon>
        <taxon>Trematoda</taxon>
        <taxon>Digenea</taxon>
        <taxon>Strigeidida</taxon>
        <taxon>Schistosomatoidea</taxon>
        <taxon>Schistosomatidae</taxon>
        <taxon>Schistosoma</taxon>
    </lineage>
</organism>
<feature type="compositionally biased region" description="Low complexity" evidence="2">
    <location>
        <begin position="439"/>
        <end position="451"/>
    </location>
</feature>
<evidence type="ECO:0000313" key="5">
    <source>
        <dbReference type="WBParaSite" id="SMRG1_64870.1"/>
    </source>
</evidence>
<evidence type="ECO:0008006" key="6">
    <source>
        <dbReference type="Google" id="ProtNLM"/>
    </source>
</evidence>
<feature type="compositionally biased region" description="Acidic residues" evidence="2">
    <location>
        <begin position="225"/>
        <end position="242"/>
    </location>
</feature>
<keyword evidence="1" id="KW-0175">Coiled coil</keyword>
<sequence>MVTGVVNPPSYFFLGFLYRMKIYLVFLLIGFGALLCHSEAMFKQHLPAELLCSDINCLKTITTGSLIKDVNVPNKKTLKVNTLVDIIGLSADATNSMMKIKFGEEHLYIDPSFVQIKDSVNSRKFLKVKNFDINLNPSTLLDERTLNLMSPYQLPSDEDLNYKSTKKISEKVHPDNKQTLFRNQRQSNAYDTKEGTNEIDEMDVVSRRSYDQVSKQETTYKIDSDEVEQDEKIEEDNDDNEFDYNNSSEIKHGDTDTADYPSESPGEPASVNQQPSSVQSHHAEMKVSETEHVESHVQIRPPTVSSDTDKESKVDVSSRSEQGEPVSVNQQPSSVQSHHAEMKVSETEHVESHVPIRPPTVSSDTDKESKVDVSSRSEQGEPVSVNQQPSSVQSHHAEMKVSETEHVESHVQIRPPTVSSDTDKESKVDVSSRSEQGEPVSVNQQPSSVQSHHAEMKVSETEHVESHVPIRPPTVSSDTDKESKVDVSSRSEQGEPVSVNQQPSSVQSHHAEMKVSETEHVESHVPIRPPTVSSDTDKESKVDVSSRSEQGEPVSVNQQPSSVQSHHAEMKVSETEHVESHVPIRPPTVSSDTDKESKVDVSSRSEQGEPVSVNQQPSSVQSHHAEMKVSETEHVESHVQIRPPTVSSDTDKESKVDVSSRSEQGEPVSVNQQPSSVQSHHAEMKVSETEHVESHVPIRPPTVSSDTDKESKVDVSSRSEQGEPVSVNQQPSSVQSHHAEMKVSETEHVESHVPIRPPTVSSDTDKESKVDVSSRSEQGEPVSVNQQPSSVQSHHAEMKVSETEHVESHVPIRPPTVSSDTDKESNVDVSQIFYSTSSSNFLNNDSHIESNMSNSHFSLHDRKQGVITSDLIGVQDIGIIYSSDVNSSTLSSVSRKMSEDQIIFDHHSVPVHLGLIQCIYWAANASFDKTYSKTVRSPFSLFLVNGFRYFFAAANVSLQYLPENIISNLDNFLLETFSLSVNFIIAWMIFIFHLIFMWNLSKGVHFLLYKYIFVEKYTSPSLVEYLKLEEYSIQLASQLSDTEEFNSHLSKWANSLSYSLQNLQEEYTSKLSEMTLSMDESRESFIRAQSELNHLKNTHNSLEQNLRLKLTDKEEVIHELNSEINRLKQLHSENDDKWKKSLLDLEESNRKSIDELKEEQEQLYSQANLYYNRMKTMQSEVDKILESRKASEEKLLIKEAEFQSLLATFNTLKGLEVIFEQESSSKQETNDMEEREVTTTDNLSNVSRTLEDDVEISDKSSIISESALCDLNEVDEKTTEKSRLQKNLSLLLDVGRLHAQIRLKDEQIKAEESKAKNEHDLRVEVESKMEEVERENSTLKANLIHIEQERNAYQTKLDILSCYFKERELELQRDLGKHVVVGSESSEALMHSRKRNQELEGEVKVLRDQMAALRRELVETERTSRRQISELDKRSHENWLAARASDHQIQDLREENFSLRQKLIESENNALRSTMRTIPEKINSSSRDKIMNIFTRPILPLEFMKNPSLRDVRSQSRNSLTNLTSQRPVAEANPFPFIPTPPRGTMPFSGGLQRDVIPTPTRPLLPGFPPVQMSFPSAFLAQPFAPVMKAMTDQNNKQNSSPSSVSGSLK</sequence>